<feature type="binding site" evidence="8">
    <location>
        <position position="115"/>
    </location>
    <ligand>
        <name>Zn(2+)</name>
        <dbReference type="ChEBI" id="CHEBI:29105"/>
    </ligand>
</feature>
<evidence type="ECO:0000256" key="7">
    <source>
        <dbReference type="PIRNR" id="PIRNR036894"/>
    </source>
</evidence>
<evidence type="ECO:0000313" key="12">
    <source>
        <dbReference type="EMBL" id="EEJ41148.1"/>
    </source>
</evidence>
<dbReference type="HOGENOM" id="CLU_020529_0_0_9"/>
<dbReference type="InterPro" id="IPR046457">
    <property type="entry name" value="PMI_typeI_cat"/>
</dbReference>
<evidence type="ECO:0000256" key="4">
    <source>
        <dbReference type="ARBA" id="ARBA00022723"/>
    </source>
</evidence>
<dbReference type="Pfam" id="PF21621">
    <property type="entry name" value="MPI_cupin_dom"/>
    <property type="match status" value="1"/>
</dbReference>
<evidence type="ECO:0000256" key="3">
    <source>
        <dbReference type="ARBA" id="ARBA00011956"/>
    </source>
</evidence>
<dbReference type="PANTHER" id="PTHR42742">
    <property type="entry name" value="TRANSCRIPTIONAL REPRESSOR MPRA"/>
    <property type="match status" value="1"/>
</dbReference>
<evidence type="ECO:0000256" key="2">
    <source>
        <dbReference type="ARBA" id="ARBA00010772"/>
    </source>
</evidence>
<keyword evidence="5 7" id="KW-0862">Zinc</keyword>
<dbReference type="InterPro" id="IPR014710">
    <property type="entry name" value="RmlC-like_jellyroll"/>
</dbReference>
<feature type="domain" description="Mannose-6-phosphate isomerase cupin" evidence="11">
    <location>
        <begin position="263"/>
        <end position="335"/>
    </location>
</feature>
<dbReference type="AlphaFoldDB" id="C2ESI3"/>
<name>C2ESI3_9LACO</name>
<gene>
    <name evidence="12" type="primary">manA</name>
    <name evidence="12" type="ORF">HMPREF0549_0419</name>
</gene>
<dbReference type="Pfam" id="PF20511">
    <property type="entry name" value="PMI_typeI_cat"/>
    <property type="match status" value="1"/>
</dbReference>
<sequence length="339" mass="38401">MLAILKSFTLNIKRIVIVMTEPLFLKPVFHEKIWGGRRLAEDFNYDIPDGTIGECWAISGHPHGPNVIENGEFKGQLLPDVYANHPEVFGNPKSKVFPLLTKILDAEASLSVQVHPDNAYAEEHEHELGKTECWYVIHADEGAYLTYGHTAKTREELKEMINNHEWQKLFDKKPVKTGDFVYVPSGTLHALNKGIVVLETQQSSDTTYRIYDYDRVDKKTGKKRDLHLKQSIDVTTVPFKEPELHITSEKIGNSEVTTLITQPDSPFFSVYKWDVNGKLTRKHEHGSYTLMSVIDGEGTLTADGKTYPLKKGVHLLMPATIDEWQLDGKMLIIASESVE</sequence>
<dbReference type="EC" id="5.3.1.8" evidence="3 7"/>
<dbReference type="InterPro" id="IPR014628">
    <property type="entry name" value="Man6P_isomerase_Firm_short"/>
</dbReference>
<reference evidence="12 13" key="1">
    <citation type="submission" date="2009-01" db="EMBL/GenBank/DDBJ databases">
        <authorList>
            <person name="Qin X."/>
            <person name="Bachman B."/>
            <person name="Battles P."/>
            <person name="Bell A."/>
            <person name="Bess C."/>
            <person name="Bickham C."/>
            <person name="Chaboub L."/>
            <person name="Chen D."/>
            <person name="Coyle M."/>
            <person name="Deiros D.R."/>
            <person name="Dinh H."/>
            <person name="Forbes L."/>
            <person name="Fowler G."/>
            <person name="Francisco L."/>
            <person name="Fu Q."/>
            <person name="Gubbala S."/>
            <person name="Hale W."/>
            <person name="Han Y."/>
            <person name="Hemphill L."/>
            <person name="Highlander S.K."/>
            <person name="Hirani K."/>
            <person name="Hogues M."/>
            <person name="Jackson L."/>
            <person name="Jakkamsetti A."/>
            <person name="Javaid M."/>
            <person name="Jiang H."/>
            <person name="Korchina V."/>
            <person name="Kovar C."/>
            <person name="Lara F."/>
            <person name="Lee S."/>
            <person name="Mata R."/>
            <person name="Mathew T."/>
            <person name="Moen C."/>
            <person name="Morales K."/>
            <person name="Munidasa M."/>
            <person name="Nazareth L."/>
            <person name="Ngo R."/>
            <person name="Nguyen L."/>
            <person name="Okwuonu G."/>
            <person name="Ongeri F."/>
            <person name="Patil S."/>
            <person name="Petrosino J."/>
            <person name="Pham C."/>
            <person name="Pham P."/>
            <person name="Pu L.-L."/>
            <person name="Puazo M."/>
            <person name="Raj R."/>
            <person name="Reid J."/>
            <person name="Rouhana J."/>
            <person name="Saada N."/>
            <person name="Shang Y."/>
            <person name="Simmons D."/>
            <person name="Thornton R."/>
            <person name="Warren J."/>
            <person name="Weissenberger G."/>
            <person name="Zhang J."/>
            <person name="Zhang L."/>
            <person name="Zhou C."/>
            <person name="Zhu D."/>
            <person name="Muzny D."/>
            <person name="Worley K."/>
            <person name="Gibbs R."/>
        </authorList>
    </citation>
    <scope>NUCLEOTIDE SEQUENCE [LARGE SCALE GENOMIC DNA]</scope>
    <source>
        <strain evidence="12 13">ATCC 49540</strain>
    </source>
</reference>
<feature type="active site" evidence="9">
    <location>
        <position position="209"/>
    </location>
</feature>
<evidence type="ECO:0000256" key="5">
    <source>
        <dbReference type="ARBA" id="ARBA00022833"/>
    </source>
</evidence>
<keyword evidence="6 7" id="KW-0413">Isomerase</keyword>
<dbReference type="CDD" id="cd07010">
    <property type="entry name" value="cupin_PMI_type_I_N_bac"/>
    <property type="match status" value="1"/>
</dbReference>
<comment type="caution">
    <text evidence="12">The sequence shown here is derived from an EMBL/GenBank/DDBJ whole genome shotgun (WGS) entry which is preliminary data.</text>
</comment>
<evidence type="ECO:0000256" key="9">
    <source>
        <dbReference type="PIRSR" id="PIRSR036894-2"/>
    </source>
</evidence>
<dbReference type="Proteomes" id="UP000004483">
    <property type="component" value="Unassembled WGS sequence"/>
</dbReference>
<dbReference type="NCBIfam" id="TIGR00218">
    <property type="entry name" value="manA"/>
    <property type="match status" value="1"/>
</dbReference>
<dbReference type="STRING" id="1423814.HMPREF0549_0419"/>
<organism evidence="12 13">
    <name type="scientific">Limosilactobacillus vaginalis DSM 5837 = ATCC 49540</name>
    <dbReference type="NCBI Taxonomy" id="1423814"/>
    <lineage>
        <taxon>Bacteria</taxon>
        <taxon>Bacillati</taxon>
        <taxon>Bacillota</taxon>
        <taxon>Bacilli</taxon>
        <taxon>Lactobacillales</taxon>
        <taxon>Lactobacillaceae</taxon>
        <taxon>Limosilactobacillus</taxon>
    </lineage>
</organism>
<evidence type="ECO:0000256" key="6">
    <source>
        <dbReference type="ARBA" id="ARBA00023235"/>
    </source>
</evidence>
<protein>
    <recommendedName>
        <fullName evidence="3 7">Mannose-6-phosphate isomerase</fullName>
        <ecNumber evidence="3 7">5.3.1.8</ecNumber>
    </recommendedName>
</protein>
<feature type="binding site" evidence="8">
    <location>
        <position position="189"/>
    </location>
    <ligand>
        <name>Zn(2+)</name>
        <dbReference type="ChEBI" id="CHEBI:29105"/>
    </ligand>
</feature>
<dbReference type="PANTHER" id="PTHR42742:SF3">
    <property type="entry name" value="FRUCTOKINASE"/>
    <property type="match status" value="1"/>
</dbReference>
<dbReference type="InterPro" id="IPR001250">
    <property type="entry name" value="Man6P_Isoase-1"/>
</dbReference>
<comment type="cofactor">
    <cofactor evidence="8">
        <name>Zn(2+)</name>
        <dbReference type="ChEBI" id="CHEBI:29105"/>
    </cofactor>
    <text evidence="8">Binds 1 zinc ion per subunit.</text>
</comment>
<proteinExistence type="inferred from homology"/>
<dbReference type="EMBL" id="ACGV01000026">
    <property type="protein sequence ID" value="EEJ41148.1"/>
    <property type="molecule type" value="Genomic_DNA"/>
</dbReference>
<comment type="similarity">
    <text evidence="2 7">Belongs to the mannose-6-phosphate isomerase type 1 family.</text>
</comment>
<dbReference type="InterPro" id="IPR011051">
    <property type="entry name" value="RmlC_Cupin_sf"/>
</dbReference>
<evidence type="ECO:0000256" key="8">
    <source>
        <dbReference type="PIRSR" id="PIRSR036894-1"/>
    </source>
</evidence>
<evidence type="ECO:0000313" key="13">
    <source>
        <dbReference type="Proteomes" id="UP000004483"/>
    </source>
</evidence>
<keyword evidence="4 7" id="KW-0479">Metal-binding</keyword>
<dbReference type="eggNOG" id="COG1482">
    <property type="taxonomic scope" value="Bacteria"/>
</dbReference>
<feature type="domain" description="Phosphomannose isomerase type I catalytic" evidence="10">
    <location>
        <begin position="24"/>
        <end position="129"/>
    </location>
</feature>
<dbReference type="GO" id="GO:0005975">
    <property type="term" value="P:carbohydrate metabolic process"/>
    <property type="evidence" value="ECO:0007669"/>
    <property type="project" value="UniProtKB-UniRule"/>
</dbReference>
<feature type="binding site" evidence="8">
    <location>
        <position position="132"/>
    </location>
    <ligand>
        <name>Zn(2+)</name>
        <dbReference type="ChEBI" id="CHEBI:29105"/>
    </ligand>
</feature>
<dbReference type="GO" id="GO:0008270">
    <property type="term" value="F:zinc ion binding"/>
    <property type="evidence" value="ECO:0007669"/>
    <property type="project" value="UniProtKB-UniRule"/>
</dbReference>
<accession>C2ESI3</accession>
<evidence type="ECO:0000256" key="1">
    <source>
        <dbReference type="ARBA" id="ARBA00000757"/>
    </source>
</evidence>
<dbReference type="Gene3D" id="2.60.120.10">
    <property type="entry name" value="Jelly Rolls"/>
    <property type="match status" value="2"/>
</dbReference>
<dbReference type="SUPFAM" id="SSF51182">
    <property type="entry name" value="RmlC-like cupins"/>
    <property type="match status" value="1"/>
</dbReference>
<dbReference type="InterPro" id="IPR049071">
    <property type="entry name" value="MPI_cupin_dom"/>
</dbReference>
<dbReference type="PIRSF" id="PIRSF036894">
    <property type="entry name" value="PMI_Firm_short"/>
    <property type="match status" value="1"/>
</dbReference>
<comment type="catalytic activity">
    <reaction evidence="1 7">
        <text>D-mannose 6-phosphate = D-fructose 6-phosphate</text>
        <dbReference type="Rhea" id="RHEA:12356"/>
        <dbReference type="ChEBI" id="CHEBI:58735"/>
        <dbReference type="ChEBI" id="CHEBI:61527"/>
        <dbReference type="EC" id="5.3.1.8"/>
    </reaction>
</comment>
<dbReference type="InterPro" id="IPR051804">
    <property type="entry name" value="Carb_Metab_Reg_Kinase/Isom"/>
</dbReference>
<dbReference type="GO" id="GO:0004476">
    <property type="term" value="F:mannose-6-phosphate isomerase activity"/>
    <property type="evidence" value="ECO:0007669"/>
    <property type="project" value="UniProtKB-UniRule"/>
</dbReference>
<evidence type="ECO:0000259" key="10">
    <source>
        <dbReference type="Pfam" id="PF20511"/>
    </source>
</evidence>
<evidence type="ECO:0000259" key="11">
    <source>
        <dbReference type="Pfam" id="PF21621"/>
    </source>
</evidence>